<dbReference type="Pfam" id="PF00994">
    <property type="entry name" value="MoCF_biosynth"/>
    <property type="match status" value="1"/>
</dbReference>
<dbReference type="eggNOG" id="COG1058">
    <property type="taxonomic scope" value="Bacteria"/>
</dbReference>
<organism evidence="3 4">
    <name type="scientific">Halanaerobium hydrogeniformans</name>
    <name type="common">Halanaerobium sp. (strain sapolanicus)</name>
    <dbReference type="NCBI Taxonomy" id="656519"/>
    <lineage>
        <taxon>Bacteria</taxon>
        <taxon>Bacillati</taxon>
        <taxon>Bacillota</taxon>
        <taxon>Clostridia</taxon>
        <taxon>Halanaerobiales</taxon>
        <taxon>Halanaerobiaceae</taxon>
        <taxon>Halanaerobium</taxon>
    </lineage>
</organism>
<reference evidence="3 4" key="2">
    <citation type="journal article" date="2011" name="J. Bacteriol.">
        <title>Complete Genome Sequence of the Haloalkaliphilic, Hydrogen Producing Halanaerobium hydrogenoformans.</title>
        <authorList>
            <person name="Brown S.D."/>
            <person name="Begemann M.B."/>
            <person name="Mormile M.R."/>
            <person name="Wall J.D."/>
            <person name="Han C.S."/>
            <person name="Goodwin L.A."/>
            <person name="Pitluck S."/>
            <person name="Land M.L."/>
            <person name="Hauser L.J."/>
            <person name="Elias D.A."/>
        </authorList>
    </citation>
    <scope>NUCLEOTIDE SEQUENCE [LARGE SCALE GENOMIC DNA]</scope>
    <source>
        <strain evidence="4">sapolanicus</strain>
    </source>
</reference>
<dbReference type="STRING" id="656519.Halsa_1279"/>
<dbReference type="PIRSF" id="PIRSF006728">
    <property type="entry name" value="CinA"/>
    <property type="match status" value="1"/>
</dbReference>
<evidence type="ECO:0000259" key="2">
    <source>
        <dbReference type="SMART" id="SM00852"/>
    </source>
</evidence>
<dbReference type="CDD" id="cd00885">
    <property type="entry name" value="cinA"/>
    <property type="match status" value="1"/>
</dbReference>
<keyword evidence="4" id="KW-1185">Reference proteome</keyword>
<dbReference type="Pfam" id="PF18146">
    <property type="entry name" value="CinA_KH"/>
    <property type="match status" value="1"/>
</dbReference>
<dbReference type="OrthoDB" id="9801454at2"/>
<dbReference type="RefSeq" id="WP_013405788.1">
    <property type="nucleotide sequence ID" value="NC_014654.1"/>
</dbReference>
<reference evidence="3 4" key="1">
    <citation type="submission" date="2010-11" db="EMBL/GenBank/DDBJ databases">
        <title>Complete sequence of Halanaerobium sp. sapolanicus.</title>
        <authorList>
            <consortium name="US DOE Joint Genome Institute"/>
            <person name="Lucas S."/>
            <person name="Copeland A."/>
            <person name="Lapidus A."/>
            <person name="Cheng J.-F."/>
            <person name="Bruce D."/>
            <person name="Goodwin L."/>
            <person name="Pitluck S."/>
            <person name="Davenport K."/>
            <person name="Detter J.C."/>
            <person name="Han C."/>
            <person name="Tapia R."/>
            <person name="Land M."/>
            <person name="Hauser L."/>
            <person name="Jeffries C."/>
            <person name="Kyrpides N."/>
            <person name="Ivanova N."/>
            <person name="Mikhailova N."/>
            <person name="Begemann M.B."/>
            <person name="Mormile M.R."/>
            <person name="Wall J.D."/>
            <person name="Elias D.A."/>
            <person name="Woyke T."/>
        </authorList>
    </citation>
    <scope>NUCLEOTIDE SEQUENCE [LARGE SCALE GENOMIC DNA]</scope>
    <source>
        <strain evidence="4">sapolanicus</strain>
    </source>
</reference>
<proteinExistence type="inferred from homology"/>
<dbReference type="InterPro" id="IPR041424">
    <property type="entry name" value="CinA_KH"/>
</dbReference>
<dbReference type="InterPro" id="IPR008135">
    <property type="entry name" value="Competence-induced_CinA"/>
</dbReference>
<dbReference type="KEGG" id="has:Halsa_1279"/>
<evidence type="ECO:0000256" key="1">
    <source>
        <dbReference type="HAMAP-Rule" id="MF_00226"/>
    </source>
</evidence>
<dbReference type="SUPFAM" id="SSF53218">
    <property type="entry name" value="Molybdenum cofactor biosynthesis proteins"/>
    <property type="match status" value="1"/>
</dbReference>
<protein>
    <recommendedName>
        <fullName evidence="1">Putative competence-damage inducible protein</fullName>
    </recommendedName>
</protein>
<dbReference type="InterPro" id="IPR001453">
    <property type="entry name" value="MoaB/Mog_dom"/>
</dbReference>
<dbReference type="InterPro" id="IPR036425">
    <property type="entry name" value="MoaB/Mog-like_dom_sf"/>
</dbReference>
<feature type="domain" description="MoaB/Mog" evidence="2">
    <location>
        <begin position="4"/>
        <end position="171"/>
    </location>
</feature>
<dbReference type="PANTHER" id="PTHR13939">
    <property type="entry name" value="NICOTINAMIDE-NUCLEOTIDE AMIDOHYDROLASE PNCC"/>
    <property type="match status" value="1"/>
</dbReference>
<dbReference type="NCBIfam" id="TIGR00200">
    <property type="entry name" value="cinA_nterm"/>
    <property type="match status" value="1"/>
</dbReference>
<sequence>MNTAIIATGSELLAGLVKDSNSKFLAENLRELGFTVTGIYLSSDKKEDIIRTIKFASENAELIFITGGLGPTEDDLSRDALAEALDRELIYSEEIARSLKDFFARHDYKMTENNFRQAYLPKDAKIIKNNNGTAPALKIFDNQTRFYLLPGVPREMVAIFNNSIKKELEKLSKNKIIYREYNFIGIGESTLEDKFNQIKIDSQIEKSYQATKGEVKLRLKVLLSDSMDREKTETMLDNAEQKLVKHLGEYLYSKDDKDILEIFVEKIKNSRLTIASAESFTGGLFAKRLSDKAGSSQFFKGSIVAYTKEAKINLLNLDPQIIKKYGMISKECVTAMAKNTAEIFKSDIAIAFSGVAGPGSMEDKMPGTMHIAIKYNDEIKTIELNKNYGRSLNRYYATQIAFFETIKLLK</sequence>
<dbReference type="InterPro" id="IPR036653">
    <property type="entry name" value="CinA-like_C"/>
</dbReference>
<comment type="similarity">
    <text evidence="1">Belongs to the CinA family.</text>
</comment>
<dbReference type="AlphaFoldDB" id="E4RKJ8"/>
<dbReference type="PANTHER" id="PTHR13939:SF0">
    <property type="entry name" value="NMN AMIDOHYDROLASE-LIKE PROTEIN YFAY"/>
    <property type="match status" value="1"/>
</dbReference>
<name>E4RKJ8_HALHG</name>
<evidence type="ECO:0000313" key="4">
    <source>
        <dbReference type="Proteomes" id="UP000007434"/>
    </source>
</evidence>
<dbReference type="HAMAP" id="MF_00226_B">
    <property type="entry name" value="CinA_B"/>
    <property type="match status" value="1"/>
</dbReference>
<accession>E4RKJ8</accession>
<evidence type="ECO:0000313" key="3">
    <source>
        <dbReference type="EMBL" id="ADQ14707.1"/>
    </source>
</evidence>
<dbReference type="InterPro" id="IPR050101">
    <property type="entry name" value="CinA"/>
</dbReference>
<dbReference type="Gene3D" id="3.90.950.20">
    <property type="entry name" value="CinA-like"/>
    <property type="match status" value="1"/>
</dbReference>
<dbReference type="NCBIfam" id="TIGR00199">
    <property type="entry name" value="PncC_domain"/>
    <property type="match status" value="1"/>
</dbReference>
<dbReference type="Gene3D" id="3.40.980.10">
    <property type="entry name" value="MoaB/Mog-like domain"/>
    <property type="match status" value="1"/>
</dbReference>
<dbReference type="EMBL" id="CP002304">
    <property type="protein sequence ID" value="ADQ14707.1"/>
    <property type="molecule type" value="Genomic_DNA"/>
</dbReference>
<dbReference type="Proteomes" id="UP000007434">
    <property type="component" value="Chromosome"/>
</dbReference>
<gene>
    <name evidence="1" type="primary">cinA</name>
    <name evidence="3" type="ordered locus">Halsa_1279</name>
</gene>
<dbReference type="SMART" id="SM00852">
    <property type="entry name" value="MoCF_biosynth"/>
    <property type="match status" value="1"/>
</dbReference>
<dbReference type="eggNOG" id="COG1546">
    <property type="taxonomic scope" value="Bacteria"/>
</dbReference>
<dbReference type="SUPFAM" id="SSF142433">
    <property type="entry name" value="CinA-like"/>
    <property type="match status" value="1"/>
</dbReference>
<dbReference type="Pfam" id="PF02464">
    <property type="entry name" value="CinA"/>
    <property type="match status" value="1"/>
</dbReference>
<dbReference type="HOGENOM" id="CLU_030805_9_3_9"/>
<dbReference type="InterPro" id="IPR008136">
    <property type="entry name" value="CinA_C"/>
</dbReference>